<accession>W4UWR5</accession>
<evidence type="ECO:0000313" key="2">
    <source>
        <dbReference type="Proteomes" id="UP000019131"/>
    </source>
</evidence>
<comment type="caution">
    <text evidence="1">The sequence shown here is derived from an EMBL/GenBank/DDBJ whole genome shotgun (WGS) entry which is preliminary data.</text>
</comment>
<name>W4UWR5_9BACE</name>
<dbReference type="InterPro" id="IPR015943">
    <property type="entry name" value="WD40/YVTN_repeat-like_dom_sf"/>
</dbReference>
<gene>
    <name evidence="1" type="ORF">JCM10512_3826</name>
</gene>
<dbReference type="InterPro" id="IPR011110">
    <property type="entry name" value="Reg_prop"/>
</dbReference>
<dbReference type="STRING" id="1445607.JCM10512_3826"/>
<proteinExistence type="predicted"/>
<dbReference type="EMBL" id="BAIV01000026">
    <property type="protein sequence ID" value="GAE85396.1"/>
    <property type="molecule type" value="Genomic_DNA"/>
</dbReference>
<keyword evidence="1" id="KW-0238">DNA-binding</keyword>
<reference evidence="1 2" key="1">
    <citation type="journal article" date="2014" name="Genome Announc.">
        <title>Draft Genome Sequence of Bacteroides reticulotermitis Strain JCM 10512T, Isolated from the Gut of a Termite.</title>
        <authorList>
            <person name="Yuki M."/>
            <person name="Oshima K."/>
            <person name="Suda W."/>
            <person name="Sakamoto M."/>
            <person name="Iida T."/>
            <person name="Hattori M."/>
            <person name="Ohkuma M."/>
        </authorList>
    </citation>
    <scope>NUCLEOTIDE SEQUENCE [LARGE SCALE GENOMIC DNA]</scope>
    <source>
        <strain evidence="1 2">JCM 10512</strain>
    </source>
</reference>
<organism evidence="1 2">
    <name type="scientific">Bacteroides reticulotermitis JCM 10512</name>
    <dbReference type="NCBI Taxonomy" id="1445607"/>
    <lineage>
        <taxon>Bacteria</taxon>
        <taxon>Pseudomonadati</taxon>
        <taxon>Bacteroidota</taxon>
        <taxon>Bacteroidia</taxon>
        <taxon>Bacteroidales</taxon>
        <taxon>Bacteroidaceae</taxon>
        <taxon>Bacteroides</taxon>
    </lineage>
</organism>
<sequence length="287" mass="33618">MFKKEWGEKDGLSFRYILYKALFLNMLKLKRILFFCWSVFACCICNAQPSYTFSQYNSSDGLSQKTIQQIYQDRKGVMWFATWDGLFKFDGYSFYGFKSKPEELKGLNHNRLDKIQDDTYGYLWVQNYNGQICRFNTDLEKFEPITQIRDKVINFDVVNADVWVTDVKNRLFRIRTDSVSHRLTVFPIVPSQIKAFVVNKIVADKIGNQWILTDKGVLRAEKDRQTIDCHNPVGRTGQITLSMMRLIMQHTVFCGKWRNPLSLYQERNENAFPISNPFGHSLDSAVD</sequence>
<dbReference type="GO" id="GO:0003677">
    <property type="term" value="F:DNA binding"/>
    <property type="evidence" value="ECO:0007669"/>
    <property type="project" value="UniProtKB-KW"/>
</dbReference>
<dbReference type="Proteomes" id="UP000019131">
    <property type="component" value="Unassembled WGS sequence"/>
</dbReference>
<protein>
    <submittedName>
        <fullName evidence="1">DNA-binding response regulator</fullName>
    </submittedName>
</protein>
<dbReference type="AlphaFoldDB" id="W4UWR5"/>
<keyword evidence="2" id="KW-1185">Reference proteome</keyword>
<dbReference type="Pfam" id="PF07494">
    <property type="entry name" value="Reg_prop"/>
    <property type="match status" value="1"/>
</dbReference>
<evidence type="ECO:0000313" key="1">
    <source>
        <dbReference type="EMBL" id="GAE85396.1"/>
    </source>
</evidence>
<dbReference type="Gene3D" id="2.130.10.10">
    <property type="entry name" value="YVTN repeat-like/Quinoprotein amine dehydrogenase"/>
    <property type="match status" value="1"/>
</dbReference>